<reference evidence="2 3" key="1">
    <citation type="submission" date="2015-09" db="EMBL/GenBank/DDBJ databases">
        <title>Genome sequencing project for genomic taxonomy and phylogenomics of Bacillus-like bacteria.</title>
        <authorList>
            <person name="Liu B."/>
            <person name="Wang J."/>
            <person name="Zhu Y."/>
            <person name="Liu G."/>
            <person name="Chen Q."/>
            <person name="Chen Z."/>
            <person name="Lan J."/>
            <person name="Che J."/>
            <person name="Ge C."/>
            <person name="Shi H."/>
            <person name="Pan Z."/>
            <person name="Liu X."/>
        </authorList>
    </citation>
    <scope>NUCLEOTIDE SEQUENCE [LARGE SCALE GENOMIC DNA]</scope>
    <source>
        <strain evidence="2 3">LMG 18435</strain>
    </source>
</reference>
<protein>
    <recommendedName>
        <fullName evidence="1">NERD domain-containing protein</fullName>
    </recommendedName>
</protein>
<comment type="caution">
    <text evidence="2">The sequence shown here is derived from an EMBL/GenBank/DDBJ whole genome shotgun (WGS) entry which is preliminary data.</text>
</comment>
<name>A0A0Q3WUV4_9BACI</name>
<dbReference type="InterPro" id="IPR011528">
    <property type="entry name" value="NERD"/>
</dbReference>
<feature type="domain" description="NERD" evidence="1">
    <location>
        <begin position="37"/>
        <end position="147"/>
    </location>
</feature>
<sequence>MLIKPRYESVELKLLRFLNTRMNLSPKDAGYFLNLEKGYEGELVFDKWLENLSDNWLIMNDLLLETNNTIYQIDSTLISPDIIYLFEVKNFEGDYYLEDDKWYTISGKEIKNPLLQLKRAESLFRRLLQDLRFSFSIEAYVVFVNPDFFLYQTPMNVPIIFPNQIDGFMKKLNMRSPRQTNGTSKFVERLSSILLEESPYKNLPGYTYDQLKKGITCSKCFGFVTRINENNLVCKRCGKLEKISEAVLRSVEEYRFLFPEKKITTNAIHEWCDLIESKKTIRRILKENFILMQQARSSYFQIPPSKGD</sequence>
<evidence type="ECO:0000313" key="3">
    <source>
        <dbReference type="Proteomes" id="UP000051888"/>
    </source>
</evidence>
<dbReference type="EMBL" id="LJJC01000004">
    <property type="protein sequence ID" value="KQL52591.1"/>
    <property type="molecule type" value="Genomic_DNA"/>
</dbReference>
<organism evidence="2 3">
    <name type="scientific">Heyndrickxia shackletonii</name>
    <dbReference type="NCBI Taxonomy" id="157838"/>
    <lineage>
        <taxon>Bacteria</taxon>
        <taxon>Bacillati</taxon>
        <taxon>Bacillota</taxon>
        <taxon>Bacilli</taxon>
        <taxon>Bacillales</taxon>
        <taxon>Bacillaceae</taxon>
        <taxon>Heyndrickxia</taxon>
    </lineage>
</organism>
<evidence type="ECO:0000313" key="2">
    <source>
        <dbReference type="EMBL" id="KQL52591.1"/>
    </source>
</evidence>
<keyword evidence="3" id="KW-1185">Reference proteome</keyword>
<accession>A0A0Q3WUV4</accession>
<dbReference type="RefSeq" id="WP_055738286.1">
    <property type="nucleotide sequence ID" value="NZ_JAAIWL010000016.1"/>
</dbReference>
<proteinExistence type="predicted"/>
<dbReference type="PROSITE" id="PS50965">
    <property type="entry name" value="NERD"/>
    <property type="match status" value="1"/>
</dbReference>
<dbReference type="AlphaFoldDB" id="A0A0Q3WUV4"/>
<dbReference type="PATRIC" id="fig|157838.3.peg.651"/>
<gene>
    <name evidence="2" type="ORF">AN964_02945</name>
</gene>
<dbReference type="Proteomes" id="UP000051888">
    <property type="component" value="Unassembled WGS sequence"/>
</dbReference>
<dbReference type="STRING" id="157838.AN964_02945"/>
<dbReference type="OrthoDB" id="2164794at2"/>
<evidence type="ECO:0000259" key="1">
    <source>
        <dbReference type="PROSITE" id="PS50965"/>
    </source>
</evidence>
<dbReference type="Pfam" id="PF08378">
    <property type="entry name" value="NERD"/>
    <property type="match status" value="1"/>
</dbReference>